<dbReference type="Proteomes" id="UP000192769">
    <property type="component" value="Unassembled WGS sequence"/>
</dbReference>
<dbReference type="PROSITE" id="PS50249">
    <property type="entry name" value="MPN"/>
    <property type="match status" value="1"/>
</dbReference>
<dbReference type="SUPFAM" id="SSF102712">
    <property type="entry name" value="JAB1/MPN domain"/>
    <property type="match status" value="1"/>
</dbReference>
<gene>
    <name evidence="7" type="ORF">B2J69_14040</name>
</gene>
<evidence type="ECO:0000256" key="1">
    <source>
        <dbReference type="ARBA" id="ARBA00022670"/>
    </source>
</evidence>
<keyword evidence="1" id="KW-0645">Protease</keyword>
<keyword evidence="3" id="KW-0378">Hydrolase</keyword>
<evidence type="ECO:0000313" key="8">
    <source>
        <dbReference type="Proteomes" id="UP000192769"/>
    </source>
</evidence>
<dbReference type="InterPro" id="IPR028090">
    <property type="entry name" value="JAB_dom_prok"/>
</dbReference>
<accession>A0A1V9DEV5</accession>
<keyword evidence="8" id="KW-1185">Reference proteome</keyword>
<dbReference type="Pfam" id="PF14464">
    <property type="entry name" value="Prok-JAB"/>
    <property type="match status" value="1"/>
</dbReference>
<dbReference type="PANTHER" id="PTHR34858:SF1">
    <property type="entry name" value="CYSO-CYSTEINE PEPTIDASE"/>
    <property type="match status" value="1"/>
</dbReference>
<dbReference type="CDD" id="cd08073">
    <property type="entry name" value="MPN_NLPC_P60"/>
    <property type="match status" value="1"/>
</dbReference>
<dbReference type="EMBL" id="MWUE01000022">
    <property type="protein sequence ID" value="OQP32389.1"/>
    <property type="molecule type" value="Genomic_DNA"/>
</dbReference>
<dbReference type="RefSeq" id="WP_081140183.1">
    <property type="nucleotide sequence ID" value="NZ_MWUE01000022.1"/>
</dbReference>
<feature type="domain" description="MPN" evidence="6">
    <location>
        <begin position="7"/>
        <end position="119"/>
    </location>
</feature>
<keyword evidence="5" id="KW-0482">Metalloprotease</keyword>
<sequence length="119" mass="13015">MTYACSAATIGRLSEDIFAHARACHPQECCGLVILTPDDCQYRPCINTSPEPHRHFLITPEDYLSASAAGTIIALVHSHPDGPPELSPADKAAMRHSACSWWLVCGDSIYRFGDENELT</sequence>
<proteinExistence type="predicted"/>
<evidence type="ECO:0000259" key="6">
    <source>
        <dbReference type="PROSITE" id="PS50249"/>
    </source>
</evidence>
<evidence type="ECO:0000256" key="4">
    <source>
        <dbReference type="ARBA" id="ARBA00022833"/>
    </source>
</evidence>
<dbReference type="OrthoDB" id="1494599at2"/>
<dbReference type="GO" id="GO:0008270">
    <property type="term" value="F:zinc ion binding"/>
    <property type="evidence" value="ECO:0007669"/>
    <property type="project" value="TreeGrafter"/>
</dbReference>
<dbReference type="GO" id="GO:0006508">
    <property type="term" value="P:proteolysis"/>
    <property type="evidence" value="ECO:0007669"/>
    <property type="project" value="UniProtKB-KW"/>
</dbReference>
<evidence type="ECO:0000256" key="5">
    <source>
        <dbReference type="ARBA" id="ARBA00023049"/>
    </source>
</evidence>
<keyword evidence="4" id="KW-0862">Zinc</keyword>
<dbReference type="PANTHER" id="PTHR34858">
    <property type="entry name" value="CYSO-CYSTEINE PEPTIDASE"/>
    <property type="match status" value="1"/>
</dbReference>
<evidence type="ECO:0000256" key="2">
    <source>
        <dbReference type="ARBA" id="ARBA00022723"/>
    </source>
</evidence>
<dbReference type="AlphaFoldDB" id="A0A1V9DEV5"/>
<name>A0A1V9DEV5_9GAMM</name>
<dbReference type="GO" id="GO:0008235">
    <property type="term" value="F:metalloexopeptidase activity"/>
    <property type="evidence" value="ECO:0007669"/>
    <property type="project" value="TreeGrafter"/>
</dbReference>
<keyword evidence="2" id="KW-0479">Metal-binding</keyword>
<dbReference type="Gene3D" id="3.40.140.10">
    <property type="entry name" value="Cytidine Deaminase, domain 2"/>
    <property type="match status" value="1"/>
</dbReference>
<evidence type="ECO:0000256" key="3">
    <source>
        <dbReference type="ARBA" id="ARBA00022801"/>
    </source>
</evidence>
<organism evidence="7 8">
    <name type="scientific">Pantoea latae</name>
    <dbReference type="NCBI Taxonomy" id="1964541"/>
    <lineage>
        <taxon>Bacteria</taxon>
        <taxon>Pseudomonadati</taxon>
        <taxon>Pseudomonadota</taxon>
        <taxon>Gammaproteobacteria</taxon>
        <taxon>Enterobacterales</taxon>
        <taxon>Erwiniaceae</taxon>
        <taxon>Pantoea</taxon>
    </lineage>
</organism>
<evidence type="ECO:0000313" key="7">
    <source>
        <dbReference type="EMBL" id="OQP32389.1"/>
    </source>
</evidence>
<protein>
    <recommendedName>
        <fullName evidence="6">MPN domain-containing protein</fullName>
    </recommendedName>
</protein>
<dbReference type="InterPro" id="IPR037518">
    <property type="entry name" value="MPN"/>
</dbReference>
<dbReference type="InterPro" id="IPR051929">
    <property type="entry name" value="VirAsm_ModProt"/>
</dbReference>
<comment type="caution">
    <text evidence="7">The sequence shown here is derived from an EMBL/GenBank/DDBJ whole genome shotgun (WGS) entry which is preliminary data.</text>
</comment>
<reference evidence="7 8" key="1">
    <citation type="submission" date="2017-02" db="EMBL/GenBank/DDBJ databases">
        <title>Whole genome shotgun sequence of Pantoea agglomerans strain AS1 isolated from a cycad, Zamia floridana in Central Florida, USA.</title>
        <authorList>
            <person name="Lata P."/>
            <person name="Govindarajan S."/>
            <person name="Qi F."/>
            <person name="Li J.-L."/>
            <person name="Maurya S.K."/>
            <person name="Sahoo M.K."/>
        </authorList>
    </citation>
    <scope>NUCLEOTIDE SEQUENCE [LARGE SCALE GENOMIC DNA]</scope>
    <source>
        <strain evidence="7 8">AS1</strain>
    </source>
</reference>